<dbReference type="GO" id="GO:0004066">
    <property type="term" value="F:asparagine synthase (glutamine-hydrolyzing) activity"/>
    <property type="evidence" value="ECO:0007669"/>
    <property type="project" value="InterPro"/>
</dbReference>
<accession>W2SZY5</accession>
<dbReference type="InterPro" id="IPR001962">
    <property type="entry name" value="Asn_synthase"/>
</dbReference>
<reference evidence="5" key="1">
    <citation type="journal article" date="2014" name="Nat. Genet.">
        <title>Genome of the human hookworm Necator americanus.</title>
        <authorList>
            <person name="Tang Y.T."/>
            <person name="Gao X."/>
            <person name="Rosa B.A."/>
            <person name="Abubucker S."/>
            <person name="Hallsworth-Pepin K."/>
            <person name="Martin J."/>
            <person name="Tyagi R."/>
            <person name="Heizer E."/>
            <person name="Zhang X."/>
            <person name="Bhonagiri-Palsikar V."/>
            <person name="Minx P."/>
            <person name="Warren W.C."/>
            <person name="Wang Q."/>
            <person name="Zhan B."/>
            <person name="Hotez P.J."/>
            <person name="Sternberg P.W."/>
            <person name="Dougall A."/>
            <person name="Gaze S.T."/>
            <person name="Mulvenna J."/>
            <person name="Sotillo J."/>
            <person name="Ranganathan S."/>
            <person name="Rabelo E.M."/>
            <person name="Wilson R.K."/>
            <person name="Felgner P.L."/>
            <person name="Bethony J."/>
            <person name="Hawdon J.M."/>
            <person name="Gasser R.B."/>
            <person name="Loukas A."/>
            <person name="Mitreva M."/>
        </authorList>
    </citation>
    <scope>NUCLEOTIDE SEQUENCE [LARGE SCALE GENOMIC DNA]</scope>
</reference>
<evidence type="ECO:0000256" key="3">
    <source>
        <dbReference type="ARBA" id="ARBA00022962"/>
    </source>
</evidence>
<evidence type="ECO:0000313" key="5">
    <source>
        <dbReference type="Proteomes" id="UP000053676"/>
    </source>
</evidence>
<dbReference type="Gene3D" id="3.40.50.620">
    <property type="entry name" value="HUPs"/>
    <property type="match status" value="1"/>
</dbReference>
<dbReference type="InterPro" id="IPR014729">
    <property type="entry name" value="Rossmann-like_a/b/a_fold"/>
</dbReference>
<keyword evidence="3" id="KW-0315">Glutamine amidotransferase</keyword>
<evidence type="ECO:0000313" key="4">
    <source>
        <dbReference type="EMBL" id="ETN74262.1"/>
    </source>
</evidence>
<dbReference type="InterPro" id="IPR051857">
    <property type="entry name" value="Asn_synthetase_domain"/>
</dbReference>
<dbReference type="PANTHER" id="PTHR45937:SF1">
    <property type="entry name" value="ASPARAGINE SYNTHETASE DOMAIN-CONTAINING PROTEIN 1"/>
    <property type="match status" value="1"/>
</dbReference>
<organism evidence="4 5">
    <name type="scientific">Necator americanus</name>
    <name type="common">Human hookworm</name>
    <dbReference type="NCBI Taxonomy" id="51031"/>
    <lineage>
        <taxon>Eukaryota</taxon>
        <taxon>Metazoa</taxon>
        <taxon>Ecdysozoa</taxon>
        <taxon>Nematoda</taxon>
        <taxon>Chromadorea</taxon>
        <taxon>Rhabditida</taxon>
        <taxon>Rhabditina</taxon>
        <taxon>Rhabditomorpha</taxon>
        <taxon>Strongyloidea</taxon>
        <taxon>Ancylostomatidae</taxon>
        <taxon>Bunostominae</taxon>
        <taxon>Necator</taxon>
    </lineage>
</organism>
<dbReference type="STRING" id="51031.W2SZY5"/>
<dbReference type="OrthoDB" id="10252281at2759"/>
<dbReference type="EMBL" id="KI660375">
    <property type="protein sequence ID" value="ETN74262.1"/>
    <property type="molecule type" value="Genomic_DNA"/>
</dbReference>
<dbReference type="KEGG" id="nai:NECAME_13102"/>
<dbReference type="GO" id="GO:0006529">
    <property type="term" value="P:asparagine biosynthetic process"/>
    <property type="evidence" value="ECO:0007669"/>
    <property type="project" value="UniProtKB-KW"/>
</dbReference>
<dbReference type="PANTHER" id="PTHR45937">
    <property type="entry name" value="ASPARAGINE SYNTHETASE DOMAIN-CONTAINING PROTEIN 1"/>
    <property type="match status" value="1"/>
</dbReference>
<dbReference type="CDD" id="cd01991">
    <property type="entry name" value="Asn_synthase_B_C"/>
    <property type="match status" value="1"/>
</dbReference>
<evidence type="ECO:0000256" key="1">
    <source>
        <dbReference type="ARBA" id="ARBA00022605"/>
    </source>
</evidence>
<proteinExistence type="predicted"/>
<evidence type="ECO:0000256" key="2">
    <source>
        <dbReference type="ARBA" id="ARBA00022888"/>
    </source>
</evidence>
<protein>
    <submittedName>
        <fullName evidence="4">Asparagine synthase</fullName>
    </submittedName>
</protein>
<keyword evidence="5" id="KW-1185">Reference proteome</keyword>
<dbReference type="Proteomes" id="UP000053676">
    <property type="component" value="Unassembled WGS sequence"/>
</dbReference>
<name>W2SZY5_NECAM</name>
<gene>
    <name evidence="4" type="ORF">NECAME_13102</name>
</gene>
<sequence length="236" mass="26103">MGLKPDMNRVFVGRDIFGRLSLVFTVDGDEIVISDVVQDSSLSAWHEIPFAQVSCIDTTNKSAVMHSYLPSYPEGIVGPWADVFDSFSLKHEPMKDELIVAAAPACSVLDESLACVLWFALRGIGKDYDSGESVESHARTFFVGSGADELLAGYARHRTRFERDGAESIPEECEAELRRLGCRNGGRDARVAAALGKELRLVFLIANLGPIPTGCYAYHHQQIDPYYRHLILEHLS</sequence>
<keyword evidence="1" id="KW-0028">Amino-acid biosynthesis</keyword>
<dbReference type="AlphaFoldDB" id="W2SZY5"/>
<keyword evidence="2" id="KW-0061">Asparagine biosynthesis</keyword>